<evidence type="ECO:0000256" key="1">
    <source>
        <dbReference type="ARBA" id="ARBA00001947"/>
    </source>
</evidence>
<dbReference type="InterPro" id="IPR012131">
    <property type="entry name" value="Hstdl_DH"/>
</dbReference>
<name>A0A382I8M9_9ZZZZ</name>
<reference evidence="6" key="1">
    <citation type="submission" date="2018-05" db="EMBL/GenBank/DDBJ databases">
        <authorList>
            <person name="Lanie J.A."/>
            <person name="Ng W.-L."/>
            <person name="Kazmierczak K.M."/>
            <person name="Andrzejewski T.M."/>
            <person name="Davidsen T.M."/>
            <person name="Wayne K.J."/>
            <person name="Tettelin H."/>
            <person name="Glass J.I."/>
            <person name="Rusch D."/>
            <person name="Podicherti R."/>
            <person name="Tsui H.-C.T."/>
            <person name="Winkler M.E."/>
        </authorList>
    </citation>
    <scope>NUCLEOTIDE SEQUENCE</scope>
</reference>
<protein>
    <recommendedName>
        <fullName evidence="7">Histidinol dehydrogenase</fullName>
    </recommendedName>
</protein>
<dbReference type="Gene3D" id="3.40.50.1980">
    <property type="entry name" value="Nitrogenase molybdenum iron protein domain"/>
    <property type="match status" value="2"/>
</dbReference>
<dbReference type="CDD" id="cd06572">
    <property type="entry name" value="Histidinol_dh"/>
    <property type="match status" value="1"/>
</dbReference>
<evidence type="ECO:0000256" key="2">
    <source>
        <dbReference type="ARBA" id="ARBA00010178"/>
    </source>
</evidence>
<organism evidence="6">
    <name type="scientific">marine metagenome</name>
    <dbReference type="NCBI Taxonomy" id="408172"/>
    <lineage>
        <taxon>unclassified sequences</taxon>
        <taxon>metagenomes</taxon>
        <taxon>ecological metagenomes</taxon>
    </lineage>
</organism>
<dbReference type="FunFam" id="3.40.50.1980:FF:000001">
    <property type="entry name" value="Histidinol dehydrogenase"/>
    <property type="match status" value="1"/>
</dbReference>
<dbReference type="GO" id="GO:0000105">
    <property type="term" value="P:L-histidine biosynthetic process"/>
    <property type="evidence" value="ECO:0007669"/>
    <property type="project" value="InterPro"/>
</dbReference>
<dbReference type="EMBL" id="UINC01065880">
    <property type="protein sequence ID" value="SVB95990.1"/>
    <property type="molecule type" value="Genomic_DNA"/>
</dbReference>
<dbReference type="InterPro" id="IPR022695">
    <property type="entry name" value="Histidinol_DH_monofunct"/>
</dbReference>
<accession>A0A382I8M9</accession>
<dbReference type="GO" id="GO:0004399">
    <property type="term" value="F:histidinol dehydrogenase activity"/>
    <property type="evidence" value="ECO:0007669"/>
    <property type="project" value="InterPro"/>
</dbReference>
<dbReference type="GO" id="GO:0005737">
    <property type="term" value="C:cytoplasm"/>
    <property type="evidence" value="ECO:0007669"/>
    <property type="project" value="TreeGrafter"/>
</dbReference>
<dbReference type="PIRSF" id="PIRSF000099">
    <property type="entry name" value="Histidinol_dh"/>
    <property type="match status" value="1"/>
</dbReference>
<comment type="similarity">
    <text evidence="2">Belongs to the histidinol dehydrogenase family.</text>
</comment>
<keyword evidence="3" id="KW-0479">Metal-binding</keyword>
<dbReference type="PANTHER" id="PTHR21256">
    <property type="entry name" value="HISTIDINOL DEHYDROGENASE HDH"/>
    <property type="match status" value="1"/>
</dbReference>
<dbReference type="AlphaFoldDB" id="A0A382I8M9"/>
<evidence type="ECO:0000256" key="5">
    <source>
        <dbReference type="ARBA" id="ARBA00023002"/>
    </source>
</evidence>
<dbReference type="PROSITE" id="PS00611">
    <property type="entry name" value="HISOL_DEHYDROGENASE"/>
    <property type="match status" value="1"/>
</dbReference>
<keyword evidence="4" id="KW-0862">Zinc</keyword>
<dbReference type="GO" id="GO:0046872">
    <property type="term" value="F:metal ion binding"/>
    <property type="evidence" value="ECO:0007669"/>
    <property type="project" value="UniProtKB-KW"/>
</dbReference>
<dbReference type="Pfam" id="PF00815">
    <property type="entry name" value="Histidinol_dh"/>
    <property type="match status" value="1"/>
</dbReference>
<dbReference type="PANTHER" id="PTHR21256:SF2">
    <property type="entry name" value="HISTIDINE BIOSYNTHESIS TRIFUNCTIONAL PROTEIN"/>
    <property type="match status" value="1"/>
</dbReference>
<dbReference type="PRINTS" id="PR00083">
    <property type="entry name" value="HOLDHDRGNASE"/>
</dbReference>
<keyword evidence="5" id="KW-0560">Oxidoreductase</keyword>
<proteinExistence type="inferred from homology"/>
<dbReference type="InterPro" id="IPR001692">
    <property type="entry name" value="Histidinol_DH_CS"/>
</dbReference>
<dbReference type="NCBIfam" id="TIGR00069">
    <property type="entry name" value="hisD"/>
    <property type="match status" value="1"/>
</dbReference>
<dbReference type="SUPFAM" id="SSF53720">
    <property type="entry name" value="ALDH-like"/>
    <property type="match status" value="1"/>
</dbReference>
<comment type="cofactor">
    <cofactor evidence="1">
        <name>Zn(2+)</name>
        <dbReference type="ChEBI" id="CHEBI:29105"/>
    </cofactor>
</comment>
<evidence type="ECO:0000256" key="4">
    <source>
        <dbReference type="ARBA" id="ARBA00022833"/>
    </source>
</evidence>
<dbReference type="GO" id="GO:0051287">
    <property type="term" value="F:NAD binding"/>
    <property type="evidence" value="ECO:0007669"/>
    <property type="project" value="InterPro"/>
</dbReference>
<feature type="non-terminal residue" evidence="6">
    <location>
        <position position="1"/>
    </location>
</feature>
<evidence type="ECO:0000256" key="3">
    <source>
        <dbReference type="ARBA" id="ARBA00022723"/>
    </source>
</evidence>
<dbReference type="Gene3D" id="1.20.5.1300">
    <property type="match status" value="1"/>
</dbReference>
<evidence type="ECO:0008006" key="7">
    <source>
        <dbReference type="Google" id="ProtNLM"/>
    </source>
</evidence>
<evidence type="ECO:0000313" key="6">
    <source>
        <dbReference type="EMBL" id="SVB95990.1"/>
    </source>
</evidence>
<sequence length="425" mass="46493">RNIDSFVESRRQKTSEKDKKIVQAILNDVRKNGDSAVKKYERKFNGKGEFAQVNLRVDIWEKRRVRRKITEAQRDALRSSARRLDDVQLRLKKGLIGSVKNLPGVSFIPISSVGCYVPGGQARYPSSAIMSAFTAEAAGVERIVITTPPGPDGRVDPLTLQVANWCDAEIYKVGGAQAIGALAYGTKTIPRVDKIVGPGGKFVSIAKSLVSDQTSIDMIAGPTELGIIADSSADPELVAYDLVSQAEHSNDTMCFVITTSKTMAKQIQKLLEKFIVEKITKETISTGYDRGIIVKQSISKNGFIAVCKNQNQVIDLANKIAPEHMELMVKNPRKLSKKLTGPGLILLGKNTPSSASDYLLGTNHILPTNGFGRTRGGLSVLDFLKLQTVVETGKGDLEQISEQLKILTDAEGFPNHFRAVERRLD</sequence>
<dbReference type="InterPro" id="IPR016161">
    <property type="entry name" value="Ald_DH/histidinol_DH"/>
</dbReference>
<gene>
    <name evidence="6" type="ORF">METZ01_LOCUS248844</name>
</gene>